<proteinExistence type="inferred from homology"/>
<keyword evidence="7 9" id="KW-0862">Zinc</keyword>
<evidence type="ECO:0000256" key="3">
    <source>
        <dbReference type="ARBA" id="ARBA00022438"/>
    </source>
</evidence>
<dbReference type="GO" id="GO:0004177">
    <property type="term" value="F:aminopeptidase activity"/>
    <property type="evidence" value="ECO:0007669"/>
    <property type="project" value="UniProtKB-KW"/>
</dbReference>
<dbReference type="CDD" id="cd05658">
    <property type="entry name" value="M18_DAP"/>
    <property type="match status" value="1"/>
</dbReference>
<sequence length="408" mass="43997">MRNFPAFLNASPSSFHAAAEVSNMLTGFRQQDETQPWDASPGGHYLIRGGAIVAWWIPESPRHAFRIVGSHTDSPGFMLKPTPEATVAHWQQAQVEVYGSPILASWFDRELQFAGRIVLRDGTETLVATPPAFRIPHLAIHLSRENNLTLDKQQHMQPIFAAREGAGGVLDLLAGAVGVDKHDIAAWDLITRDAQPARVFGMEDAYIAAGRLDNLSSVYASARAFVQATADATDILVLACFDHEEIGSATTSGAAGPLLQDVLTRTAYALGADEDALRRMYARSSCVSADAAHAVHPNYVQKYDPATGAQMNAGPVLKINANQRYATTAPTSALWLRACAAADVPVQRFVSRNDVPCGSTIGPITATRLGIPTVDVGVPLLSMHSARELAGVRDMEWFTSALHAYFVD</sequence>
<evidence type="ECO:0000313" key="11">
    <source>
        <dbReference type="EMBL" id="TWT29034.1"/>
    </source>
</evidence>
<comment type="caution">
    <text evidence="11">The sequence shown here is derived from an EMBL/GenBank/DDBJ whole genome shotgun (WGS) entry which is preliminary data.</text>
</comment>
<evidence type="ECO:0000256" key="1">
    <source>
        <dbReference type="ARBA" id="ARBA00001947"/>
    </source>
</evidence>
<dbReference type="EC" id="3.4.11.-" evidence="10"/>
<evidence type="ECO:0000256" key="10">
    <source>
        <dbReference type="RuleBase" id="RU004387"/>
    </source>
</evidence>
<evidence type="ECO:0000256" key="2">
    <source>
        <dbReference type="ARBA" id="ARBA00008290"/>
    </source>
</evidence>
<dbReference type="Gene3D" id="2.30.250.10">
    <property type="entry name" value="Aminopeptidase i, Domain 2"/>
    <property type="match status" value="1"/>
</dbReference>
<dbReference type="AlphaFoldDB" id="A0A5C5URQ9"/>
<evidence type="ECO:0000256" key="8">
    <source>
        <dbReference type="ARBA" id="ARBA00023049"/>
    </source>
</evidence>
<keyword evidence="5 9" id="KW-0479">Metal-binding</keyword>
<keyword evidence="8 9" id="KW-0482">Metalloprotease</keyword>
<gene>
    <name evidence="11" type="ORF">FRX94_00480</name>
</gene>
<dbReference type="Gene3D" id="3.40.630.10">
    <property type="entry name" value="Zn peptidases"/>
    <property type="match status" value="1"/>
</dbReference>
<dbReference type="GO" id="GO:0008237">
    <property type="term" value="F:metallopeptidase activity"/>
    <property type="evidence" value="ECO:0007669"/>
    <property type="project" value="UniProtKB-KW"/>
</dbReference>
<name>A0A5C5URQ9_9CORY</name>
<evidence type="ECO:0000256" key="7">
    <source>
        <dbReference type="ARBA" id="ARBA00022833"/>
    </source>
</evidence>
<evidence type="ECO:0000256" key="9">
    <source>
        <dbReference type="RuleBase" id="RU004386"/>
    </source>
</evidence>
<evidence type="ECO:0000313" key="12">
    <source>
        <dbReference type="Proteomes" id="UP000320791"/>
    </source>
</evidence>
<dbReference type="SUPFAM" id="SSF101821">
    <property type="entry name" value="Aminopeptidase/glucanase lid domain"/>
    <property type="match status" value="1"/>
</dbReference>
<dbReference type="PANTHER" id="PTHR28570">
    <property type="entry name" value="ASPARTYL AMINOPEPTIDASE"/>
    <property type="match status" value="1"/>
</dbReference>
<dbReference type="PRINTS" id="PR00932">
    <property type="entry name" value="AMINO1PTASE"/>
</dbReference>
<dbReference type="Pfam" id="PF02127">
    <property type="entry name" value="Peptidase_M18"/>
    <property type="match status" value="1"/>
</dbReference>
<dbReference type="Proteomes" id="UP000320791">
    <property type="component" value="Unassembled WGS sequence"/>
</dbReference>
<keyword evidence="3 9" id="KW-0031">Aminopeptidase</keyword>
<keyword evidence="4 9" id="KW-0645">Protease</keyword>
<evidence type="ECO:0000256" key="5">
    <source>
        <dbReference type="ARBA" id="ARBA00022723"/>
    </source>
</evidence>
<dbReference type="GO" id="GO:0008270">
    <property type="term" value="F:zinc ion binding"/>
    <property type="evidence" value="ECO:0007669"/>
    <property type="project" value="InterPro"/>
</dbReference>
<keyword evidence="6 9" id="KW-0378">Hydrolase</keyword>
<dbReference type="EMBL" id="VOHM01000001">
    <property type="protein sequence ID" value="TWT29034.1"/>
    <property type="molecule type" value="Genomic_DNA"/>
</dbReference>
<dbReference type="InterPro" id="IPR023358">
    <property type="entry name" value="Peptidase_M18_dom2"/>
</dbReference>
<dbReference type="OrthoDB" id="5288740at2"/>
<protein>
    <recommendedName>
        <fullName evidence="10">M18 family aminopeptidase</fullName>
        <ecNumber evidence="10">3.4.11.-</ecNumber>
    </recommendedName>
</protein>
<keyword evidence="12" id="KW-1185">Reference proteome</keyword>
<evidence type="ECO:0000256" key="4">
    <source>
        <dbReference type="ARBA" id="ARBA00022670"/>
    </source>
</evidence>
<dbReference type="GO" id="GO:0005737">
    <property type="term" value="C:cytoplasm"/>
    <property type="evidence" value="ECO:0007669"/>
    <property type="project" value="UniProtKB-ARBA"/>
</dbReference>
<dbReference type="InterPro" id="IPR001948">
    <property type="entry name" value="Peptidase_M18"/>
</dbReference>
<organism evidence="11 12">
    <name type="scientific">Corynebacterium canis</name>
    <dbReference type="NCBI Taxonomy" id="679663"/>
    <lineage>
        <taxon>Bacteria</taxon>
        <taxon>Bacillati</taxon>
        <taxon>Actinomycetota</taxon>
        <taxon>Actinomycetes</taxon>
        <taxon>Mycobacteriales</taxon>
        <taxon>Corynebacteriaceae</taxon>
        <taxon>Corynebacterium</taxon>
    </lineage>
</organism>
<evidence type="ECO:0000256" key="6">
    <source>
        <dbReference type="ARBA" id="ARBA00022801"/>
    </source>
</evidence>
<dbReference type="SUPFAM" id="SSF53187">
    <property type="entry name" value="Zn-dependent exopeptidases"/>
    <property type="match status" value="1"/>
</dbReference>
<accession>A0A5C5URQ9</accession>
<reference evidence="11 12" key="1">
    <citation type="submission" date="2019-08" db="EMBL/GenBank/DDBJ databases">
        <authorList>
            <person name="Lei W."/>
        </authorList>
    </citation>
    <scope>NUCLEOTIDE SEQUENCE [LARGE SCALE GENOMIC DNA]</scope>
    <source>
        <strain evidence="11 12">CCUG 58627</strain>
    </source>
</reference>
<dbReference type="RefSeq" id="WP_146323150.1">
    <property type="nucleotide sequence ID" value="NZ_BAABLR010000076.1"/>
</dbReference>
<dbReference type="PANTHER" id="PTHR28570:SF3">
    <property type="entry name" value="ASPARTYL AMINOPEPTIDASE"/>
    <property type="match status" value="1"/>
</dbReference>
<dbReference type="GO" id="GO:0006508">
    <property type="term" value="P:proteolysis"/>
    <property type="evidence" value="ECO:0007669"/>
    <property type="project" value="UniProtKB-KW"/>
</dbReference>
<comment type="cofactor">
    <cofactor evidence="1 10">
        <name>Zn(2+)</name>
        <dbReference type="ChEBI" id="CHEBI:29105"/>
    </cofactor>
</comment>
<dbReference type="NCBIfam" id="NF002759">
    <property type="entry name" value="PRK02813.1"/>
    <property type="match status" value="1"/>
</dbReference>
<comment type="similarity">
    <text evidence="2 9">Belongs to the peptidase M18 family.</text>
</comment>